<feature type="domain" description="Alanyl-transfer RNA synthetases family profile" evidence="10">
    <location>
        <begin position="3"/>
        <end position="601"/>
    </location>
</feature>
<dbReference type="GO" id="GO:0005524">
    <property type="term" value="F:ATP binding"/>
    <property type="evidence" value="ECO:0007669"/>
    <property type="project" value="UniProtKB-KW"/>
</dbReference>
<dbReference type="InterPro" id="IPR045864">
    <property type="entry name" value="aa-tRNA-synth_II/BPL/LPL"/>
</dbReference>
<evidence type="ECO:0000256" key="6">
    <source>
        <dbReference type="ARBA" id="ARBA00022840"/>
    </source>
</evidence>
<dbReference type="PANTHER" id="PTHR11777">
    <property type="entry name" value="ALANYL-TRNA SYNTHETASE"/>
    <property type="match status" value="1"/>
</dbReference>
<dbReference type="GO" id="GO:0004813">
    <property type="term" value="F:alanine-tRNA ligase activity"/>
    <property type="evidence" value="ECO:0007669"/>
    <property type="project" value="UniProtKB-EC"/>
</dbReference>
<evidence type="ECO:0000256" key="9">
    <source>
        <dbReference type="ARBA" id="ARBA00023146"/>
    </source>
</evidence>
<sequence length="601" mass="72673">MNITSTEIRQKYLEFFKMKNHAIIESSPLVPENDPSVLFNTAWMQPLVPYLLWEKHPMWTRLADVQKCIRTNDIEDVWDNTHLTFFEMLWNWSLWDYFKKESIEMSYELLTDPKWFWINPAHLAVTVFEWDENAPRDDFSAWVWKSLWIPETKISYMWEKDNWWAAGPTWPCWPDTEIFYWVWEWEPPMDSNVKNDENNWMEIWNNVFMEFNKLEDGTLHSLPSQNVDTWMWLERITRTLNRSKSVYDTDIFSDVISKVREIVGNERYIEKSARIIADHLRASTMMISDWVIPKNVDQWYILRRLIRRAIREFFKMGYETPIISEISKIYIGKFKNIYASVGKNEAIIIDELNKEEQKFSKTIKDWIKEFDKLIAWFQIAFERSGQKITQISWDKAFRLYDTYWFPIEMTEELASEKWLTVDKIWFNSAFEKHQELSRTASEWKFKWGLGWSWEMETKYHTATHLLLAWLRKTLGNHVHQAWSNITAERLRFDFTHSEKVTPEQLKEVEDFVNSVISSWASVTLREMKKDEAMLAWIVWSFWEKYPDIVKIYSIVWNDWEIYSQELCGWPHASSAWDLGKFKIQKEEASSSWVRRIKAILE</sequence>
<keyword evidence="7" id="KW-0694">RNA-binding</keyword>
<evidence type="ECO:0000256" key="8">
    <source>
        <dbReference type="ARBA" id="ARBA00022917"/>
    </source>
</evidence>
<dbReference type="InterPro" id="IPR050058">
    <property type="entry name" value="Ala-tRNA_ligase"/>
</dbReference>
<comment type="similarity">
    <text evidence="1">Belongs to the class-II aminoacyl-tRNA synthetase family.</text>
</comment>
<keyword evidence="6" id="KW-0067">ATP-binding</keyword>
<keyword evidence="8" id="KW-0648">Protein biosynthesis</keyword>
<proteinExistence type="inferred from homology"/>
<keyword evidence="3" id="KW-0820">tRNA-binding</keyword>
<dbReference type="CDD" id="cd00673">
    <property type="entry name" value="AlaRS_core"/>
    <property type="match status" value="1"/>
</dbReference>
<evidence type="ECO:0000256" key="1">
    <source>
        <dbReference type="ARBA" id="ARBA00008226"/>
    </source>
</evidence>
<keyword evidence="5" id="KW-0547">Nucleotide-binding</keyword>
<dbReference type="InterPro" id="IPR012947">
    <property type="entry name" value="tRNA_SAD"/>
</dbReference>
<dbReference type="PROSITE" id="PS50860">
    <property type="entry name" value="AA_TRNA_LIGASE_II_ALA"/>
    <property type="match status" value="1"/>
</dbReference>
<dbReference type="InterPro" id="IPR018163">
    <property type="entry name" value="Thr/Ala-tRNA-synth_IIc_edit"/>
</dbReference>
<dbReference type="AlphaFoldDB" id="K2G5E5"/>
<accession>K2G5E5</accession>
<evidence type="ECO:0000256" key="7">
    <source>
        <dbReference type="ARBA" id="ARBA00022884"/>
    </source>
</evidence>
<dbReference type="InterPro" id="IPR018162">
    <property type="entry name" value="Ala-tRNA-ligase_IIc_anticod-bd"/>
</dbReference>
<dbReference type="FunFam" id="3.30.980.10:FF:000004">
    <property type="entry name" value="Alanine--tRNA ligase, cytoplasmic"/>
    <property type="match status" value="1"/>
</dbReference>
<comment type="caution">
    <text evidence="11">The sequence shown here is derived from an EMBL/GenBank/DDBJ whole genome shotgun (WGS) entry which is preliminary data.</text>
</comment>
<dbReference type="PRINTS" id="PR00980">
    <property type="entry name" value="TRNASYNTHALA"/>
</dbReference>
<evidence type="ECO:0000313" key="11">
    <source>
        <dbReference type="EMBL" id="EKE29502.1"/>
    </source>
</evidence>
<dbReference type="SMART" id="SM00863">
    <property type="entry name" value="tRNA_SAD"/>
    <property type="match status" value="1"/>
</dbReference>
<dbReference type="Gene3D" id="3.30.930.10">
    <property type="entry name" value="Bira Bifunctional Protein, Domain 2"/>
    <property type="match status" value="1"/>
</dbReference>
<evidence type="ECO:0000256" key="3">
    <source>
        <dbReference type="ARBA" id="ARBA00022555"/>
    </source>
</evidence>
<dbReference type="Gene3D" id="3.30.980.10">
    <property type="entry name" value="Threonyl-trna Synthetase, Chain A, domain 2"/>
    <property type="match status" value="1"/>
</dbReference>
<dbReference type="EC" id="6.1.1.7" evidence="2"/>
<dbReference type="GO" id="GO:0006419">
    <property type="term" value="P:alanyl-tRNA aminoacylation"/>
    <property type="evidence" value="ECO:0007669"/>
    <property type="project" value="InterPro"/>
</dbReference>
<organism evidence="11">
    <name type="scientific">uncultured bacterium</name>
    <name type="common">gcode 4</name>
    <dbReference type="NCBI Taxonomy" id="1234023"/>
    <lineage>
        <taxon>Bacteria</taxon>
        <taxon>environmental samples</taxon>
    </lineage>
</organism>
<evidence type="ECO:0000256" key="5">
    <source>
        <dbReference type="ARBA" id="ARBA00022741"/>
    </source>
</evidence>
<dbReference type="GO" id="GO:0002161">
    <property type="term" value="F:aminoacyl-tRNA deacylase activity"/>
    <property type="evidence" value="ECO:0007669"/>
    <property type="project" value="TreeGrafter"/>
</dbReference>
<dbReference type="PANTHER" id="PTHR11777:SF9">
    <property type="entry name" value="ALANINE--TRNA LIGASE, CYTOPLASMIC"/>
    <property type="match status" value="1"/>
</dbReference>
<dbReference type="Gene3D" id="3.30.54.20">
    <property type="match status" value="1"/>
</dbReference>
<evidence type="ECO:0000259" key="10">
    <source>
        <dbReference type="PROSITE" id="PS50860"/>
    </source>
</evidence>
<protein>
    <recommendedName>
        <fullName evidence="2">alanine--tRNA ligase</fullName>
        <ecNumber evidence="2">6.1.1.7</ecNumber>
    </recommendedName>
</protein>
<keyword evidence="4" id="KW-0436">Ligase</keyword>
<dbReference type="NCBIfam" id="NF002436">
    <property type="entry name" value="PRK01584.1"/>
    <property type="match status" value="1"/>
</dbReference>
<dbReference type="Pfam" id="PF01411">
    <property type="entry name" value="tRNA-synt_2c"/>
    <property type="match status" value="1"/>
</dbReference>
<dbReference type="GO" id="GO:0000049">
    <property type="term" value="F:tRNA binding"/>
    <property type="evidence" value="ECO:0007669"/>
    <property type="project" value="UniProtKB-KW"/>
</dbReference>
<dbReference type="InterPro" id="IPR018164">
    <property type="entry name" value="Ala-tRNA-synth_IIc_N"/>
</dbReference>
<evidence type="ECO:0000256" key="2">
    <source>
        <dbReference type="ARBA" id="ARBA00013168"/>
    </source>
</evidence>
<dbReference type="EMBL" id="AMFJ01000160">
    <property type="protein sequence ID" value="EKE29502.1"/>
    <property type="molecule type" value="Genomic_DNA"/>
</dbReference>
<gene>
    <name evidence="11" type="ORF">ACD_2C00160G0001</name>
</gene>
<evidence type="ECO:0000256" key="4">
    <source>
        <dbReference type="ARBA" id="ARBA00022598"/>
    </source>
</evidence>
<dbReference type="SUPFAM" id="SSF101353">
    <property type="entry name" value="Putative anticodon-binding domain of alanyl-tRNA synthetase (AlaRS)"/>
    <property type="match status" value="1"/>
</dbReference>
<dbReference type="InterPro" id="IPR018165">
    <property type="entry name" value="Ala-tRNA-synth_IIc_core"/>
</dbReference>
<keyword evidence="9 11" id="KW-0030">Aminoacyl-tRNA synthetase</keyword>
<dbReference type="GO" id="GO:0005737">
    <property type="term" value="C:cytoplasm"/>
    <property type="evidence" value="ECO:0007669"/>
    <property type="project" value="InterPro"/>
</dbReference>
<name>K2G5E5_9BACT</name>
<dbReference type="SUPFAM" id="SSF55186">
    <property type="entry name" value="ThrRS/AlaRS common domain"/>
    <property type="match status" value="1"/>
</dbReference>
<dbReference type="SUPFAM" id="SSF55681">
    <property type="entry name" value="Class II aaRS and biotin synthetases"/>
    <property type="match status" value="1"/>
</dbReference>
<dbReference type="InterPro" id="IPR002318">
    <property type="entry name" value="Ala-tRNA-lgiase_IIc"/>
</dbReference>
<reference evidence="11" key="1">
    <citation type="journal article" date="2012" name="Science">
        <title>Fermentation, hydrogen, and sulfur metabolism in multiple uncultivated bacterial phyla.</title>
        <authorList>
            <person name="Wrighton K.C."/>
            <person name="Thomas B.C."/>
            <person name="Sharon I."/>
            <person name="Miller C.S."/>
            <person name="Castelle C.J."/>
            <person name="VerBerkmoes N.C."/>
            <person name="Wilkins M.J."/>
            <person name="Hettich R.L."/>
            <person name="Lipton M.S."/>
            <person name="Williams K.H."/>
            <person name="Long P.E."/>
            <person name="Banfield J.F."/>
        </authorList>
    </citation>
    <scope>NUCLEOTIDE SEQUENCE [LARGE SCALE GENOMIC DNA]</scope>
</reference>